<proteinExistence type="predicted"/>
<evidence type="ECO:0000313" key="4">
    <source>
        <dbReference type="EMBL" id="EKE80845.1"/>
    </source>
</evidence>
<protein>
    <submittedName>
        <fullName evidence="4">Maf protein</fullName>
    </submittedName>
</protein>
<dbReference type="STRING" id="740709.A10D4_11544"/>
<dbReference type="Pfam" id="PF20157">
    <property type="entry name" value="Maf_flag10_N"/>
    <property type="match status" value="1"/>
</dbReference>
<dbReference type="PATRIC" id="fig|740709.3.peg.2333"/>
<feature type="domain" description="Glycosyltransferase Maf N-terminal" evidence="3">
    <location>
        <begin position="35"/>
        <end position="263"/>
    </location>
</feature>
<dbReference type="Gene3D" id="3.90.1480.10">
    <property type="entry name" value="Alpha-2,3-sialyltransferase"/>
    <property type="match status" value="1"/>
</dbReference>
<evidence type="ECO:0000313" key="5">
    <source>
        <dbReference type="Proteomes" id="UP000014115"/>
    </source>
</evidence>
<evidence type="ECO:0000259" key="2">
    <source>
        <dbReference type="Pfam" id="PF01973"/>
    </source>
</evidence>
<sequence length="691" mass="78220">MATLEQLLNQAQQALHQAQRSVEREQAFAAEAEPRFERNLAAFHQYFPDIAKAIEQYQSDTPLALHVTESGYANVALTANGAPLYGLEPGKQIAAQVKQQLQQPIISHVDFSGFAKAPADDHRLHSQFTRRLGQIVDEAGRLEPLAQLPTRFPSAVIFGVGLGYHIPLLLEQVQFDYLNIVEPDFNLFYCSLFCIDWAAVIDTVNEQNGCLFLHIGSDYRQFFDDLWQISQDIGAFSLVKTFCYAHYPSEDTQALVTSFTQRMHELHGGYGFYNDATTSLAHTTLNLQHGVNMLVDQQPLSSAYPDYPVVVVGNGPSLDEAAEVLAEIQDQVVIIAAGSALKTLLKMGIKPDFHCLVERPKTTYDILLQTMQPEDYKSISLLTLNVIYPDVIDLYDWVGMAAKPVEAGSELWKIASWLGANQPITYLSSCNPMVSNTALSFALHMGFSQVYLMGVDNGYKDEASQHAKSSFYYEKGLKDKFVQPKARHRLPGNFGGEVMSSDLLAMSCAQMKRLLSLQRFAKVDCYNVGSGARIEGAKPLQPEMILVDTRAPNKQQVVSWIKQHSFTPRQIDDMKPYLQLSQFDQICEHLQALCREPVADAEQALELMRRQSRYLYSHRRSQLSHLHYVLEGVLLYFQCPMMTLLYSFDDPQRCLQAFKRALTLWDDYLQAMREDFPQRWQMKCDWGWQGA</sequence>
<dbReference type="InterPro" id="IPR002826">
    <property type="entry name" value="MptE-like"/>
</dbReference>
<dbReference type="PANTHER" id="PTHR41786:SF1">
    <property type="entry name" value="6-HYDROXYMETHYLPTERIN DIPHOSPHOKINASE MPTE-LIKE DOMAIN-CONTAINING PROTEIN"/>
    <property type="match status" value="1"/>
</dbReference>
<dbReference type="Proteomes" id="UP000014115">
    <property type="component" value="Unassembled WGS sequence"/>
</dbReference>
<feature type="domain" description="6-hydroxymethylpterin diphosphokinase MptE-like" evidence="2">
    <location>
        <begin position="289"/>
        <end position="461"/>
    </location>
</feature>
<dbReference type="OrthoDB" id="7254531at2"/>
<evidence type="ECO:0000259" key="3">
    <source>
        <dbReference type="Pfam" id="PF20157"/>
    </source>
</evidence>
<reference evidence="4 5" key="1">
    <citation type="journal article" date="2012" name="J. Bacteriol.">
        <title>Genome Sequence of Idiomarina xiamenensis Type Strain 10-D-4.</title>
        <authorList>
            <person name="Lai Q."/>
            <person name="Wang L."/>
            <person name="Wang W."/>
            <person name="Shao Z."/>
        </authorList>
    </citation>
    <scope>NUCLEOTIDE SEQUENCE [LARGE SCALE GENOMIC DNA]</scope>
    <source>
        <strain evidence="4 5">10-D-4</strain>
    </source>
</reference>
<dbReference type="PANTHER" id="PTHR41786">
    <property type="entry name" value="MOTILITY ACCESSORY FACTOR MAF"/>
    <property type="match status" value="1"/>
</dbReference>
<name>K2KT77_9GAMM</name>
<evidence type="ECO:0000256" key="1">
    <source>
        <dbReference type="SAM" id="Coils"/>
    </source>
</evidence>
<dbReference type="AlphaFoldDB" id="K2KT77"/>
<dbReference type="RefSeq" id="WP_008489683.1">
    <property type="nucleotide sequence ID" value="NZ_AMRG01000016.1"/>
</dbReference>
<organism evidence="4 5">
    <name type="scientific">Idiomarina xiamenensis 10-D-4</name>
    <dbReference type="NCBI Taxonomy" id="740709"/>
    <lineage>
        <taxon>Bacteria</taxon>
        <taxon>Pseudomonadati</taxon>
        <taxon>Pseudomonadota</taxon>
        <taxon>Gammaproteobacteria</taxon>
        <taxon>Alteromonadales</taxon>
        <taxon>Idiomarinaceae</taxon>
        <taxon>Idiomarina</taxon>
    </lineage>
</organism>
<accession>K2KT77</accession>
<comment type="caution">
    <text evidence="4">The sequence shown here is derived from an EMBL/GenBank/DDBJ whole genome shotgun (WGS) entry which is preliminary data.</text>
</comment>
<gene>
    <name evidence="4" type="ORF">A10D4_11544</name>
</gene>
<keyword evidence="1" id="KW-0175">Coiled coil</keyword>
<dbReference type="EMBL" id="AMRG01000016">
    <property type="protein sequence ID" value="EKE80845.1"/>
    <property type="molecule type" value="Genomic_DNA"/>
</dbReference>
<dbReference type="Pfam" id="PF01973">
    <property type="entry name" value="MptE-like"/>
    <property type="match status" value="1"/>
</dbReference>
<feature type="coiled-coil region" evidence="1">
    <location>
        <begin position="1"/>
        <end position="28"/>
    </location>
</feature>
<dbReference type="eggNOG" id="COG2604">
    <property type="taxonomic scope" value="Bacteria"/>
</dbReference>
<dbReference type="InterPro" id="IPR045376">
    <property type="entry name" value="Maf_N"/>
</dbReference>
<keyword evidence="5" id="KW-1185">Reference proteome</keyword>